<dbReference type="GO" id="GO:0009451">
    <property type="term" value="P:RNA modification"/>
    <property type="evidence" value="ECO:0007669"/>
    <property type="project" value="InterPro"/>
</dbReference>
<organism evidence="3 4">
    <name type="scientific">Cannabis sativa</name>
    <name type="common">Hemp</name>
    <name type="synonym">Marijuana</name>
    <dbReference type="NCBI Taxonomy" id="3483"/>
    <lineage>
        <taxon>Eukaryota</taxon>
        <taxon>Viridiplantae</taxon>
        <taxon>Streptophyta</taxon>
        <taxon>Embryophyta</taxon>
        <taxon>Tracheophyta</taxon>
        <taxon>Spermatophyta</taxon>
        <taxon>Magnoliopsida</taxon>
        <taxon>eudicotyledons</taxon>
        <taxon>Gunneridae</taxon>
        <taxon>Pentapetalae</taxon>
        <taxon>rosids</taxon>
        <taxon>fabids</taxon>
        <taxon>Rosales</taxon>
        <taxon>Cannabaceae</taxon>
        <taxon>Cannabis</taxon>
    </lineage>
</organism>
<accession>A0A7J6DYJ3</accession>
<dbReference type="InterPro" id="IPR046848">
    <property type="entry name" value="E_motif"/>
</dbReference>
<dbReference type="PANTHER" id="PTHR47926:SF437">
    <property type="entry name" value="PENTACOTRIPEPTIDE-REPEAT REGION OF PRORP DOMAIN-CONTAINING PROTEIN"/>
    <property type="match status" value="1"/>
</dbReference>
<proteinExistence type="predicted"/>
<dbReference type="Gene3D" id="1.25.40.10">
    <property type="entry name" value="Tetratricopeptide repeat domain"/>
    <property type="match status" value="4"/>
</dbReference>
<dbReference type="GO" id="GO:0003723">
    <property type="term" value="F:RNA binding"/>
    <property type="evidence" value="ECO:0007669"/>
    <property type="project" value="InterPro"/>
</dbReference>
<evidence type="ECO:0000256" key="1">
    <source>
        <dbReference type="ARBA" id="ARBA00022737"/>
    </source>
</evidence>
<sequence length="753" mass="85033">MTKDHIWSSLERRCFYLLQRRNTIASLLQIHAFMLRNALETNLNLLTKFITALTSPPLGGHQNSIVLLSHARQVFDKRPHRDDIFLCNCMIKGHTNMQQFAESFSLYGDLRRNTGFVSNGYTFVILVKSCASKCAIREGQEIHSLVAKTGFCSNMYVLTALVDMYAKFGNMSYARMLFDGMNERNQVSWTALICGYARLGDMINARELFNQMPEKDSATDNVMIDGYAKLGEIGSARNLFNKMTDRNVVSWTSMIYGYCRGGYLQCARFLFNAMQEKNLISWNTMISGYCQNRQPREALKLFHEMQMTTSLEPDHVTIVSILPAISDLGALDLGGWIHQFARSKRLDKLTKISTALIDMYAKCGEISRAKIVFDEMPEKETASWNAMINGLAVNGRGHQALELFLEMQHKKLKPNDITFLGVLSACNHSGLVDEGKKWFEAMEGFELVPRIEHYGCMIDLLGKAGCLEEAEKLIERMPYEANGIILSSFLSACGYFNDFSRAKKALENAVQLEPENDGNYVTMRNLYASERRWGDADETESLMAENGANKEVGLSVIEVDGTIQEFVSGNSYTLMNHITRHPIFLAFCKMGLVMSFMGGGSLYSQMLDYLSGKVYNEFVAKNISTPDDFQVAILDIFNTLNTGLPGKHYDVPPRDEVKEFFYNVWNKASSEDKRTKFVKFIAMHVKPNKIDRATMITGIVTPPIAMAAKRSGENVPQLKMIKAVPDALFVPFTTVVALFSVKITRRFITYKPS</sequence>
<evidence type="ECO:0000313" key="3">
    <source>
        <dbReference type="EMBL" id="KAF4351141.1"/>
    </source>
</evidence>
<evidence type="ECO:0008006" key="5">
    <source>
        <dbReference type="Google" id="ProtNLM"/>
    </source>
</evidence>
<feature type="repeat" description="PPR" evidence="2">
    <location>
        <begin position="278"/>
        <end position="308"/>
    </location>
</feature>
<name>A0A7J6DYJ3_CANSA</name>
<dbReference type="Pfam" id="PF13041">
    <property type="entry name" value="PPR_2"/>
    <property type="match status" value="2"/>
</dbReference>
<protein>
    <recommendedName>
        <fullName evidence="5">Pentatricopeptide repeat-containing protein</fullName>
    </recommendedName>
</protein>
<evidence type="ECO:0000313" key="4">
    <source>
        <dbReference type="Proteomes" id="UP000525078"/>
    </source>
</evidence>
<dbReference type="AlphaFoldDB" id="A0A7J6DYJ3"/>
<dbReference type="PANTHER" id="PTHR47926">
    <property type="entry name" value="PENTATRICOPEPTIDE REPEAT-CONTAINING PROTEIN"/>
    <property type="match status" value="1"/>
</dbReference>
<dbReference type="FunFam" id="1.25.40.10:FF:000344">
    <property type="entry name" value="Pentatricopeptide repeat-containing protein"/>
    <property type="match status" value="1"/>
</dbReference>
<dbReference type="Proteomes" id="UP000525078">
    <property type="component" value="Unassembled WGS sequence"/>
</dbReference>
<dbReference type="InterPro" id="IPR011990">
    <property type="entry name" value="TPR-like_helical_dom_sf"/>
</dbReference>
<gene>
    <name evidence="3" type="ORF">F8388_004671</name>
</gene>
<dbReference type="InterPro" id="IPR002885">
    <property type="entry name" value="PPR_rpt"/>
</dbReference>
<feature type="repeat" description="PPR" evidence="2">
    <location>
        <begin position="185"/>
        <end position="219"/>
    </location>
</feature>
<dbReference type="Pfam" id="PF01535">
    <property type="entry name" value="PPR"/>
    <property type="match status" value="5"/>
</dbReference>
<evidence type="ECO:0000256" key="2">
    <source>
        <dbReference type="PROSITE-ProRule" id="PRU00708"/>
    </source>
</evidence>
<dbReference type="InterPro" id="IPR046960">
    <property type="entry name" value="PPR_At4g14850-like_plant"/>
</dbReference>
<dbReference type="Pfam" id="PF20431">
    <property type="entry name" value="E_motif"/>
    <property type="match status" value="1"/>
</dbReference>
<dbReference type="EMBL" id="JAATIP010000346">
    <property type="protein sequence ID" value="KAF4351141.1"/>
    <property type="molecule type" value="Genomic_DNA"/>
</dbReference>
<dbReference type="NCBIfam" id="TIGR00756">
    <property type="entry name" value="PPR"/>
    <property type="match status" value="6"/>
</dbReference>
<dbReference type="SUPFAM" id="SSF48452">
    <property type="entry name" value="TPR-like"/>
    <property type="match status" value="1"/>
</dbReference>
<dbReference type="FunFam" id="1.25.40.10:FF:000348">
    <property type="entry name" value="Pentatricopeptide repeat-containing protein chloroplastic"/>
    <property type="match status" value="1"/>
</dbReference>
<keyword evidence="1" id="KW-0677">Repeat</keyword>
<feature type="repeat" description="PPR" evidence="2">
    <location>
        <begin position="380"/>
        <end position="414"/>
    </location>
</feature>
<comment type="caution">
    <text evidence="3">The sequence shown here is derived from an EMBL/GenBank/DDBJ whole genome shotgun (WGS) entry which is preliminary data.</text>
</comment>
<feature type="repeat" description="PPR" evidence="2">
    <location>
        <begin position="247"/>
        <end position="277"/>
    </location>
</feature>
<dbReference type="FunFam" id="1.25.40.10:FF:000184">
    <property type="entry name" value="Pentatricopeptide repeat-containing protein, chloroplastic"/>
    <property type="match status" value="1"/>
</dbReference>
<dbReference type="PROSITE" id="PS51375">
    <property type="entry name" value="PPR"/>
    <property type="match status" value="4"/>
</dbReference>
<reference evidence="3 4" key="1">
    <citation type="journal article" date="2020" name="bioRxiv">
        <title>Sequence and annotation of 42 cannabis genomes reveals extensive copy number variation in cannabinoid synthesis and pathogen resistance genes.</title>
        <authorList>
            <person name="Mckernan K.J."/>
            <person name="Helbert Y."/>
            <person name="Kane L.T."/>
            <person name="Ebling H."/>
            <person name="Zhang L."/>
            <person name="Liu B."/>
            <person name="Eaton Z."/>
            <person name="Mclaughlin S."/>
            <person name="Kingan S."/>
            <person name="Baybayan P."/>
            <person name="Concepcion G."/>
            <person name="Jordan M."/>
            <person name="Riva A."/>
            <person name="Barbazuk W."/>
            <person name="Harkins T."/>
        </authorList>
    </citation>
    <scope>NUCLEOTIDE SEQUENCE [LARGE SCALE GENOMIC DNA]</scope>
    <source>
        <strain evidence="4">cv. Jamaican Lion 4</strain>
        <tissue evidence="3">Leaf</tissue>
    </source>
</reference>